<comment type="caution">
    <text evidence="2">The sequence shown here is derived from an EMBL/GenBank/DDBJ whole genome shotgun (WGS) entry which is preliminary data.</text>
</comment>
<evidence type="ECO:0008006" key="4">
    <source>
        <dbReference type="Google" id="ProtNLM"/>
    </source>
</evidence>
<feature type="region of interest" description="Disordered" evidence="1">
    <location>
        <begin position="286"/>
        <end position="343"/>
    </location>
</feature>
<gene>
    <name evidence="2" type="ORF">I4902_12750</name>
</gene>
<sequence>MGKHTQLDGAVISSKADAENNQLDTGTLGFSDIHNYAEYKVEHQSGGVSTSGGVEGNMLANMGHALAMAGNHSDSAENTAQSAVSQGTWTVRDTDNQQQDIAQLSQDTDNAHSTLTKIFDKEKEQNRQQKQQLVGEIGAQIIDLATTVDTIRGTHQAKEDSRLDNLSDTAYDNIYQALSENNENVTERDVQNYLFQQRLQDYTNQPDFGTGGKYTRAIQAVTAFTQGIMGNNIVTAITNGSAPYLANEVKNQIQGNSVESDIQRILAHSLVNAGLALTKGENVTEQADGAAKRRRESLENTDPVKGSDRDEYPSAMFKESSTGTSVRLISPSDNRGTSLCIDH</sequence>
<dbReference type="RefSeq" id="WP_196567929.1">
    <property type="nucleotide sequence ID" value="NZ_JADRYY010000021.1"/>
</dbReference>
<name>A0ABS0IVS7_9GAMM</name>
<reference evidence="2 3" key="1">
    <citation type="submission" date="2020-11" db="EMBL/GenBank/DDBJ databases">
        <title>Enhanced detection system for hospital associated transmission using whole genome sequencing surveillance.</title>
        <authorList>
            <person name="Harrison L.H."/>
            <person name="Van Tyne D."/>
            <person name="Marsh J.W."/>
            <person name="Griffith M.P."/>
            <person name="Snyder D.J."/>
            <person name="Cooper V.S."/>
            <person name="Mustapha M."/>
        </authorList>
    </citation>
    <scope>NUCLEOTIDE SEQUENCE [LARGE SCALE GENOMIC DNA]</scope>
    <source>
        <strain evidence="2 3">PR00075</strain>
    </source>
</reference>
<keyword evidence="3" id="KW-1185">Reference proteome</keyword>
<organism evidence="2 3">
    <name type="scientific">Proteus alimentorum</name>
    <dbReference type="NCBI Taxonomy" id="1973495"/>
    <lineage>
        <taxon>Bacteria</taxon>
        <taxon>Pseudomonadati</taxon>
        <taxon>Pseudomonadota</taxon>
        <taxon>Gammaproteobacteria</taxon>
        <taxon>Enterobacterales</taxon>
        <taxon>Morganellaceae</taxon>
        <taxon>Proteus</taxon>
    </lineage>
</organism>
<accession>A0ABS0IVS7</accession>
<evidence type="ECO:0000256" key="1">
    <source>
        <dbReference type="SAM" id="MobiDB-lite"/>
    </source>
</evidence>
<protein>
    <recommendedName>
        <fullName evidence="4">Adhesin</fullName>
    </recommendedName>
</protein>
<evidence type="ECO:0000313" key="3">
    <source>
        <dbReference type="Proteomes" id="UP000614721"/>
    </source>
</evidence>
<dbReference type="Proteomes" id="UP000614721">
    <property type="component" value="Unassembled WGS sequence"/>
</dbReference>
<evidence type="ECO:0000313" key="2">
    <source>
        <dbReference type="EMBL" id="MBG2880137.1"/>
    </source>
</evidence>
<proteinExistence type="predicted"/>
<dbReference type="EMBL" id="JADSJP010000020">
    <property type="protein sequence ID" value="MBG2880137.1"/>
    <property type="molecule type" value="Genomic_DNA"/>
</dbReference>
<feature type="compositionally biased region" description="Polar residues" evidence="1">
    <location>
        <begin position="319"/>
        <end position="337"/>
    </location>
</feature>